<evidence type="ECO:0000256" key="1">
    <source>
        <dbReference type="SAM" id="SignalP"/>
    </source>
</evidence>
<dbReference type="Proteomes" id="UP001189624">
    <property type="component" value="Chromosome 11"/>
</dbReference>
<dbReference type="InterPro" id="IPR056689">
    <property type="entry name" value="DUF7787"/>
</dbReference>
<feature type="domain" description="DUF7787" evidence="2">
    <location>
        <begin position="59"/>
        <end position="116"/>
    </location>
</feature>
<sequence>MKLIWESAIFQLVMLWQFALPEVDKVFKPPSFCLERMAEELSTTIPQSHGTSTKKRPSKNDKLSLEDYLHLLHSRQTLHLTMNQLNQVIRIHGFKKIHHAPKKVLVDAVESLDLLDMPRSTLSDGVSAFAAMALDEVVADLAELNWQECCVTSVEKISFSDGQRVLPASSMLPSSSDQSFRVTSHSKRMNEIRDIMPSDFRERLKPTKMVPKRKRRNGRALDSVASTVDSASLASC</sequence>
<dbReference type="EMBL" id="OY731408">
    <property type="protein sequence ID" value="CAJ1978820.1"/>
    <property type="molecule type" value="Genomic_DNA"/>
</dbReference>
<accession>A0AA86W6G3</accession>
<feature type="signal peptide" evidence="1">
    <location>
        <begin position="1"/>
        <end position="21"/>
    </location>
</feature>
<dbReference type="Pfam" id="PF25042">
    <property type="entry name" value="DUF7787"/>
    <property type="match status" value="1"/>
</dbReference>
<evidence type="ECO:0000313" key="4">
    <source>
        <dbReference type="Proteomes" id="UP001189624"/>
    </source>
</evidence>
<keyword evidence="4" id="KW-1185">Reference proteome</keyword>
<feature type="chain" id="PRO_5041676841" description="DUF7787 domain-containing protein" evidence="1">
    <location>
        <begin position="22"/>
        <end position="236"/>
    </location>
</feature>
<evidence type="ECO:0000259" key="2">
    <source>
        <dbReference type="Pfam" id="PF25042"/>
    </source>
</evidence>
<dbReference type="PANTHER" id="PTHR35096">
    <property type="entry name" value="BNAA08G28570D PROTEIN"/>
    <property type="match status" value="1"/>
</dbReference>
<evidence type="ECO:0000313" key="3">
    <source>
        <dbReference type="EMBL" id="CAJ1978820.1"/>
    </source>
</evidence>
<dbReference type="AlphaFoldDB" id="A0AA86W6G3"/>
<proteinExistence type="predicted"/>
<protein>
    <recommendedName>
        <fullName evidence="2">DUF7787 domain-containing protein</fullName>
    </recommendedName>
</protein>
<dbReference type="PANTHER" id="PTHR35096:SF8">
    <property type="entry name" value="OS03G0308600 PROTEIN"/>
    <property type="match status" value="1"/>
</dbReference>
<keyword evidence="1" id="KW-0732">Signal</keyword>
<organism evidence="3 4">
    <name type="scientific">Sphenostylis stenocarpa</name>
    <dbReference type="NCBI Taxonomy" id="92480"/>
    <lineage>
        <taxon>Eukaryota</taxon>
        <taxon>Viridiplantae</taxon>
        <taxon>Streptophyta</taxon>
        <taxon>Embryophyta</taxon>
        <taxon>Tracheophyta</taxon>
        <taxon>Spermatophyta</taxon>
        <taxon>Magnoliopsida</taxon>
        <taxon>eudicotyledons</taxon>
        <taxon>Gunneridae</taxon>
        <taxon>Pentapetalae</taxon>
        <taxon>rosids</taxon>
        <taxon>fabids</taxon>
        <taxon>Fabales</taxon>
        <taxon>Fabaceae</taxon>
        <taxon>Papilionoideae</taxon>
        <taxon>50 kb inversion clade</taxon>
        <taxon>NPAAA clade</taxon>
        <taxon>indigoferoid/millettioid clade</taxon>
        <taxon>Phaseoleae</taxon>
        <taxon>Sphenostylis</taxon>
    </lineage>
</organism>
<gene>
    <name evidence="3" type="ORF">AYBTSS11_LOCUS31021</name>
</gene>
<reference evidence="3" key="1">
    <citation type="submission" date="2023-10" db="EMBL/GenBank/DDBJ databases">
        <authorList>
            <person name="Domelevo Entfellner J.-B."/>
        </authorList>
    </citation>
    <scope>NUCLEOTIDE SEQUENCE</scope>
</reference>
<dbReference type="Gramene" id="rna-AYBTSS11_LOCUS31021">
    <property type="protein sequence ID" value="CAJ1978820.1"/>
    <property type="gene ID" value="gene-AYBTSS11_LOCUS31021"/>
</dbReference>
<name>A0AA86W6G3_9FABA</name>